<protein>
    <submittedName>
        <fullName evidence="1">Major capsid protein</fullName>
    </submittedName>
</protein>
<name>A0A8S5PDT1_9CAUD</name>
<evidence type="ECO:0000313" key="1">
    <source>
        <dbReference type="EMBL" id="DAE04757.1"/>
    </source>
</evidence>
<reference evidence="1" key="1">
    <citation type="journal article" date="2021" name="Proc. Natl. Acad. Sci. U.S.A.">
        <title>A Catalog of Tens of Thousands of Viruses from Human Metagenomes Reveals Hidden Associations with Chronic Diseases.</title>
        <authorList>
            <person name="Tisza M.J."/>
            <person name="Buck C.B."/>
        </authorList>
    </citation>
    <scope>NUCLEOTIDE SEQUENCE</scope>
    <source>
        <strain evidence="1">Ctorp6</strain>
    </source>
</reference>
<organism evidence="1">
    <name type="scientific">Siphoviridae sp. ctorp6</name>
    <dbReference type="NCBI Taxonomy" id="2825673"/>
    <lineage>
        <taxon>Viruses</taxon>
        <taxon>Duplodnaviria</taxon>
        <taxon>Heunggongvirae</taxon>
        <taxon>Uroviricota</taxon>
        <taxon>Caudoviricetes</taxon>
    </lineage>
</organism>
<sequence>MTTQFDAKIFNEEAFGKYMNAIPDVKRNKLLESGAITKDQRLLDLFGNQTNTAYGIIPFYGNLEGDPDNYDGKTDVTTSTTTTFEQGVFTFGRMHGWTEKDFSYEITGGVDFMANVRTKIMKFWNDKDQDSILAILKGVYSMTGAKNTEFITAHTNDISEKSDEAAKVGPTSLNDTMQRACGDNKDIFKLVIMHSTVSTNLENLKLIAYLKYTDASGVERDLGMGTWNGKLVIIDDSMPSETVPAKEAQGNEGEEGYVPATEEYTKYTTYVLGDKAISFQPLSVKHPYEMVREAKVNGGEDTLISRKRTAVAVNGISYLKKQQASLSPTNEEMADGKNWSLVNDSSAGGNKYISHKAIPIARIISRG</sequence>
<accession>A0A8S5PDT1</accession>
<dbReference type="EMBL" id="BK015394">
    <property type="protein sequence ID" value="DAE04757.1"/>
    <property type="molecule type" value="Genomic_DNA"/>
</dbReference>
<proteinExistence type="predicted"/>